<dbReference type="Proteomes" id="UP001176960">
    <property type="component" value="Unassembled WGS sequence"/>
</dbReference>
<comment type="caution">
    <text evidence="2">The sequence shown here is derived from an EMBL/GenBank/DDBJ whole genome shotgun (WGS) entry which is preliminary data.</text>
</comment>
<organism evidence="2 3">
    <name type="scientific">Brytella acorum</name>
    <dbReference type="NCBI Taxonomy" id="2959299"/>
    <lineage>
        <taxon>Bacteria</taxon>
        <taxon>Pseudomonadati</taxon>
        <taxon>Pseudomonadota</taxon>
        <taxon>Alphaproteobacteria</taxon>
        <taxon>Acetobacterales</taxon>
        <taxon>Acetobacteraceae</taxon>
        <taxon>Brytella</taxon>
    </lineage>
</organism>
<reference evidence="2" key="1">
    <citation type="submission" date="2023-03" db="EMBL/GenBank/DDBJ databases">
        <authorList>
            <person name="Cleenwerck I."/>
        </authorList>
    </citation>
    <scope>NUCLEOTIDE SEQUENCE</scope>
    <source>
        <strain evidence="2">LMG 32879</strain>
    </source>
</reference>
<keyword evidence="3" id="KW-1185">Reference proteome</keyword>
<dbReference type="AlphaFoldDB" id="A0AA35VES2"/>
<sequence length="105" mass="12428">MSDWKQIKVRMPEDYFIKAKLYAKDKKVFLSELCRLSLYDYMHNGEHIGPQLNAIRRELSAIGNNINQIARHLNSGQDAELTDDIKDKLEDMRIDLKRVLKKTWH</sequence>
<evidence type="ECO:0000313" key="2">
    <source>
        <dbReference type="EMBL" id="CAI9121859.1"/>
    </source>
</evidence>
<proteinExistence type="predicted"/>
<dbReference type="InterPro" id="IPR008687">
    <property type="entry name" value="MobC"/>
</dbReference>
<name>A0AA35VES2_9PROT</name>
<accession>A0AA35VES2</accession>
<dbReference type="RefSeq" id="WP_289843757.1">
    <property type="nucleotide sequence ID" value="NZ_CATKSH010000025.1"/>
</dbReference>
<gene>
    <name evidence="2" type="ORF">LMG32879_002714</name>
</gene>
<evidence type="ECO:0000313" key="3">
    <source>
        <dbReference type="Proteomes" id="UP001176960"/>
    </source>
</evidence>
<dbReference type="Pfam" id="PF05713">
    <property type="entry name" value="MobC"/>
    <property type="match status" value="1"/>
</dbReference>
<dbReference type="EMBL" id="CATKSH010000025">
    <property type="protein sequence ID" value="CAI9121859.1"/>
    <property type="molecule type" value="Genomic_DNA"/>
</dbReference>
<feature type="domain" description="Bacterial mobilisation" evidence="1">
    <location>
        <begin position="57"/>
        <end position="80"/>
    </location>
</feature>
<protein>
    <submittedName>
        <fullName evidence="2">MobC family plasmid mobilization relaxosome protein</fullName>
    </submittedName>
</protein>
<evidence type="ECO:0000259" key="1">
    <source>
        <dbReference type="Pfam" id="PF05713"/>
    </source>
</evidence>